<dbReference type="InterPro" id="IPR027385">
    <property type="entry name" value="Beta-barrel_OMP"/>
</dbReference>
<dbReference type="Proteomes" id="UP000199075">
    <property type="component" value="Unassembled WGS sequence"/>
</dbReference>
<evidence type="ECO:0000259" key="3">
    <source>
        <dbReference type="Pfam" id="PF13505"/>
    </source>
</evidence>
<evidence type="ECO:0000256" key="1">
    <source>
        <dbReference type="ARBA" id="ARBA00022729"/>
    </source>
</evidence>
<dbReference type="SUPFAM" id="SSF56925">
    <property type="entry name" value="OMPA-like"/>
    <property type="match status" value="1"/>
</dbReference>
<reference evidence="5" key="1">
    <citation type="submission" date="2016-10" db="EMBL/GenBank/DDBJ databases">
        <authorList>
            <person name="Varghese N."/>
            <person name="Submissions S."/>
        </authorList>
    </citation>
    <scope>NUCLEOTIDE SEQUENCE [LARGE SCALE GENOMIC DNA]</scope>
    <source>
        <strain evidence="5">CGMCC 1.6444</strain>
    </source>
</reference>
<dbReference type="OrthoDB" id="6115907at2"/>
<protein>
    <submittedName>
        <fullName evidence="4">Outer membrane autotransporter barrel domain-containing protein/outer membrane insertion C-terminal signal</fullName>
    </submittedName>
</protein>
<dbReference type="GO" id="GO:0019867">
    <property type="term" value="C:outer membrane"/>
    <property type="evidence" value="ECO:0007669"/>
    <property type="project" value="InterPro"/>
</dbReference>
<evidence type="ECO:0000313" key="4">
    <source>
        <dbReference type="EMBL" id="SDN70582.1"/>
    </source>
</evidence>
<dbReference type="AlphaFoldDB" id="A0A1H0DKA8"/>
<dbReference type="NCBIfam" id="TIGR01414">
    <property type="entry name" value="autotrans_barl"/>
    <property type="match status" value="1"/>
</dbReference>
<accession>A0A1H0DKA8</accession>
<keyword evidence="5" id="KW-1185">Reference proteome</keyword>
<dbReference type="Pfam" id="PF13505">
    <property type="entry name" value="OMP_b-brl"/>
    <property type="match status" value="1"/>
</dbReference>
<evidence type="ECO:0000313" key="5">
    <source>
        <dbReference type="Proteomes" id="UP000199075"/>
    </source>
</evidence>
<feature type="chain" id="PRO_5011501435" evidence="2">
    <location>
        <begin position="24"/>
        <end position="166"/>
    </location>
</feature>
<dbReference type="Gene3D" id="2.40.160.20">
    <property type="match status" value="1"/>
</dbReference>
<name>A0A1H0DKA8_9GAMM</name>
<dbReference type="InterPro" id="IPR006315">
    <property type="entry name" value="OM_autotransptr_brl_dom"/>
</dbReference>
<keyword evidence="1 2" id="KW-0732">Signal</keyword>
<proteinExistence type="predicted"/>
<sequence>MKTLSLAAITTALFAAGITGAQAQQPPYPQGYVGGDAMFWELDHDGPADSRDGTGLRVNGGLKFNDYFAVEGHLGGGGSDGGVELDSLAGLYAKGILPISREFRLYGLAGMTDVDFDVDSESGFSYGAGAEFDVAPNLSLGADYMRYLDEDQYDFDAASVGVRYRF</sequence>
<dbReference type="EMBL" id="FNIV01000001">
    <property type="protein sequence ID" value="SDN70582.1"/>
    <property type="molecule type" value="Genomic_DNA"/>
</dbReference>
<evidence type="ECO:0000256" key="2">
    <source>
        <dbReference type="SAM" id="SignalP"/>
    </source>
</evidence>
<dbReference type="InterPro" id="IPR011250">
    <property type="entry name" value="OMP/PagP_B-barrel"/>
</dbReference>
<organism evidence="4 5">
    <name type="scientific">Halomonas shengliensis</name>
    <dbReference type="NCBI Taxonomy" id="419597"/>
    <lineage>
        <taxon>Bacteria</taxon>
        <taxon>Pseudomonadati</taxon>
        <taxon>Pseudomonadota</taxon>
        <taxon>Gammaproteobacteria</taxon>
        <taxon>Oceanospirillales</taxon>
        <taxon>Halomonadaceae</taxon>
        <taxon>Halomonas</taxon>
    </lineage>
</organism>
<dbReference type="RefSeq" id="WP_089676702.1">
    <property type="nucleotide sequence ID" value="NZ_FNIV01000001.1"/>
</dbReference>
<dbReference type="STRING" id="419597.SAMN04487957_101448"/>
<gene>
    <name evidence="4" type="ORF">SAMN04487957_101448</name>
</gene>
<feature type="domain" description="Outer membrane protein beta-barrel" evidence="3">
    <location>
        <begin position="11"/>
        <end position="166"/>
    </location>
</feature>
<feature type="signal peptide" evidence="2">
    <location>
        <begin position="1"/>
        <end position="23"/>
    </location>
</feature>